<protein>
    <submittedName>
        <fullName evidence="2">Uncharacterized protein</fullName>
    </submittedName>
</protein>
<feature type="region of interest" description="Disordered" evidence="1">
    <location>
        <begin position="639"/>
        <end position="676"/>
    </location>
</feature>
<evidence type="ECO:0000313" key="2">
    <source>
        <dbReference type="EMBL" id="KAJ4467148.1"/>
    </source>
</evidence>
<sequence length="761" mass="85613">MSTPATMPATLLLPGRYHPNILTSRILRSSPSFSTPASKRRIRHPQNSPSFFVLRSVINFKSSSLRKGLRKAPSAYWNRRRTLMPASIIGGRVKVRKIRLIPGLMSMGNTKNKRRSKHLRDRKEVSQISPADAIPSISPQNLPKYLRKKPTPSDPTTPLIPQRHTESLKFRIPAMPQNMKGKVPLDIASELDGNTASEDEVDELASDSDVSEKSSVTKQRKDSSITPPPYDPTIRKAAQAEVRAFELRLAAERLLQKQRKPVAHGQHNELNHEFDQNPEGGMSEESDEDLEIEIAPAPAPASRKRKNVTKTWSIEDDNLENLKSEDEEAKEKERKSRKKKKGMDQDEKFSSPRKQIGLTFRILIPSVNPGDSLQRRSLSTTATFSEFQDIVYTTLDCKDVHVKPDLLYRLPTASKGSHISLKSEDDWTCCLQDIKNTHLGRPKARQTLPIDVTVVISDQYLHALNVRQNPSVAKSSKSKSKGKRRGSSVQQMLTVINLDGSDGEYDVDDEEEESGGLLSGDEKKQLDALKAMLKQCQKCGREIMCKIDVQGQHFVALQVNQEHGVTLKQPPKIPLFSQFFRSQLSSTPASGIISTAATPQTPQPIISQSPVYMPMPMPMPMYHPSTWTHPMMNPPVWSEATSHGRHYTSQSGNSRHGPESPQSHLMLSSDPPEEDLSSPYNTVRDFLVTLHNTVPQRGLIGYIDIFEKHDYWNIDEILRLGEEALTAPPFELSRGNAGWLIEKIKAQVKRTDRELKKRIHI</sequence>
<feature type="compositionally biased region" description="Basic and acidic residues" evidence="1">
    <location>
        <begin position="266"/>
        <end position="275"/>
    </location>
</feature>
<feature type="region of interest" description="Disordered" evidence="1">
    <location>
        <begin position="323"/>
        <end position="351"/>
    </location>
</feature>
<feature type="compositionally biased region" description="Acidic residues" evidence="1">
    <location>
        <begin position="501"/>
        <end position="514"/>
    </location>
</feature>
<feature type="compositionally biased region" description="Basic residues" evidence="1">
    <location>
        <begin position="476"/>
        <end position="486"/>
    </location>
</feature>
<feature type="compositionally biased region" description="Polar residues" evidence="1">
    <location>
        <begin position="647"/>
        <end position="666"/>
    </location>
</feature>
<evidence type="ECO:0000313" key="3">
    <source>
        <dbReference type="Proteomes" id="UP001150238"/>
    </source>
</evidence>
<gene>
    <name evidence="2" type="ORF">C8J55DRAFT_565397</name>
</gene>
<feature type="compositionally biased region" description="Basic and acidic residues" evidence="1">
    <location>
        <begin position="323"/>
        <end position="334"/>
    </location>
</feature>
<dbReference type="EMBL" id="JANVFS010000042">
    <property type="protein sequence ID" value="KAJ4467148.1"/>
    <property type="molecule type" value="Genomic_DNA"/>
</dbReference>
<reference evidence="2" key="1">
    <citation type="submission" date="2022-08" db="EMBL/GenBank/DDBJ databases">
        <authorList>
            <consortium name="DOE Joint Genome Institute"/>
            <person name="Min B."/>
            <person name="Riley R."/>
            <person name="Sierra-Patev S."/>
            <person name="Naranjo-Ortiz M."/>
            <person name="Looney B."/>
            <person name="Konkel Z."/>
            <person name="Slot J.C."/>
            <person name="Sakamoto Y."/>
            <person name="Steenwyk J.L."/>
            <person name="Rokas A."/>
            <person name="Carro J."/>
            <person name="Camarero S."/>
            <person name="Ferreira P."/>
            <person name="Molpeceres G."/>
            <person name="Ruiz-Duenas F.J."/>
            <person name="Serrano A."/>
            <person name="Henrissat B."/>
            <person name="Drula E."/>
            <person name="Hughes K.W."/>
            <person name="Mata J.L."/>
            <person name="Ishikawa N.K."/>
            <person name="Vargas-Isla R."/>
            <person name="Ushijima S."/>
            <person name="Smith C.A."/>
            <person name="Ahrendt S."/>
            <person name="Andreopoulos W."/>
            <person name="He G."/>
            <person name="Labutti K."/>
            <person name="Lipzen A."/>
            <person name="Ng V."/>
            <person name="Sandor L."/>
            <person name="Barry K."/>
            <person name="Martinez A.T."/>
            <person name="Xiao Y."/>
            <person name="Gibbons J.G."/>
            <person name="Terashima K."/>
            <person name="Hibbett D.S."/>
            <person name="Grigoriev I.V."/>
        </authorList>
    </citation>
    <scope>NUCLEOTIDE SEQUENCE</scope>
    <source>
        <strain evidence="2">Sp2 HRB7682 ss15</strain>
    </source>
</reference>
<feature type="region of interest" description="Disordered" evidence="1">
    <location>
        <begin position="196"/>
        <end position="234"/>
    </location>
</feature>
<reference evidence="2" key="2">
    <citation type="journal article" date="2023" name="Proc. Natl. Acad. Sci. U.S.A.">
        <title>A global phylogenomic analysis of the shiitake genus Lentinula.</title>
        <authorList>
            <person name="Sierra-Patev S."/>
            <person name="Min B."/>
            <person name="Naranjo-Ortiz M."/>
            <person name="Looney B."/>
            <person name="Konkel Z."/>
            <person name="Slot J.C."/>
            <person name="Sakamoto Y."/>
            <person name="Steenwyk J.L."/>
            <person name="Rokas A."/>
            <person name="Carro J."/>
            <person name="Camarero S."/>
            <person name="Ferreira P."/>
            <person name="Molpeceres G."/>
            <person name="Ruiz-Duenas F.J."/>
            <person name="Serrano A."/>
            <person name="Henrissat B."/>
            <person name="Drula E."/>
            <person name="Hughes K.W."/>
            <person name="Mata J.L."/>
            <person name="Ishikawa N.K."/>
            <person name="Vargas-Isla R."/>
            <person name="Ushijima S."/>
            <person name="Smith C.A."/>
            <person name="Donoghue J."/>
            <person name="Ahrendt S."/>
            <person name="Andreopoulos W."/>
            <person name="He G."/>
            <person name="LaButti K."/>
            <person name="Lipzen A."/>
            <person name="Ng V."/>
            <person name="Riley R."/>
            <person name="Sandor L."/>
            <person name="Barry K."/>
            <person name="Martinez A.T."/>
            <person name="Xiao Y."/>
            <person name="Gibbons J.G."/>
            <person name="Terashima K."/>
            <person name="Grigoriev I.V."/>
            <person name="Hibbett D."/>
        </authorList>
    </citation>
    <scope>NUCLEOTIDE SEQUENCE</scope>
    <source>
        <strain evidence="2">Sp2 HRB7682 ss15</strain>
    </source>
</reference>
<accession>A0A9W8ZU93</accession>
<feature type="compositionally biased region" description="Basic residues" evidence="1">
    <location>
        <begin position="111"/>
        <end position="120"/>
    </location>
</feature>
<dbReference type="Proteomes" id="UP001150238">
    <property type="component" value="Unassembled WGS sequence"/>
</dbReference>
<name>A0A9W8ZU93_9AGAR</name>
<comment type="caution">
    <text evidence="2">The sequence shown here is derived from an EMBL/GenBank/DDBJ whole genome shotgun (WGS) entry which is preliminary data.</text>
</comment>
<feature type="compositionally biased region" description="Acidic residues" evidence="1">
    <location>
        <begin position="197"/>
        <end position="206"/>
    </location>
</feature>
<dbReference type="AlphaFoldDB" id="A0A9W8ZU93"/>
<feature type="region of interest" description="Disordered" evidence="1">
    <location>
        <begin position="258"/>
        <end position="289"/>
    </location>
</feature>
<proteinExistence type="predicted"/>
<feature type="region of interest" description="Disordered" evidence="1">
    <location>
        <begin position="469"/>
        <end position="521"/>
    </location>
</feature>
<evidence type="ECO:0000256" key="1">
    <source>
        <dbReference type="SAM" id="MobiDB-lite"/>
    </source>
</evidence>
<feature type="region of interest" description="Disordered" evidence="1">
    <location>
        <begin position="107"/>
        <end position="162"/>
    </location>
</feature>
<organism evidence="2 3">
    <name type="scientific">Lentinula lateritia</name>
    <dbReference type="NCBI Taxonomy" id="40482"/>
    <lineage>
        <taxon>Eukaryota</taxon>
        <taxon>Fungi</taxon>
        <taxon>Dikarya</taxon>
        <taxon>Basidiomycota</taxon>
        <taxon>Agaricomycotina</taxon>
        <taxon>Agaricomycetes</taxon>
        <taxon>Agaricomycetidae</taxon>
        <taxon>Agaricales</taxon>
        <taxon>Marasmiineae</taxon>
        <taxon>Omphalotaceae</taxon>
        <taxon>Lentinula</taxon>
    </lineage>
</organism>